<dbReference type="AlphaFoldDB" id="A0A0A9DUR7"/>
<evidence type="ECO:0000313" key="1">
    <source>
        <dbReference type="EMBL" id="JAD87502.1"/>
    </source>
</evidence>
<name>A0A0A9DUR7_ARUDO</name>
<accession>A0A0A9DUR7</accession>
<reference evidence="1" key="1">
    <citation type="submission" date="2014-09" db="EMBL/GenBank/DDBJ databases">
        <authorList>
            <person name="Magalhaes I.L.F."/>
            <person name="Oliveira U."/>
            <person name="Santos F.R."/>
            <person name="Vidigal T.H.D.A."/>
            <person name="Brescovit A.D."/>
            <person name="Santos A.J."/>
        </authorList>
    </citation>
    <scope>NUCLEOTIDE SEQUENCE</scope>
    <source>
        <tissue evidence="1">Shoot tissue taken approximately 20 cm above the soil surface</tissue>
    </source>
</reference>
<organism evidence="1">
    <name type="scientific">Arundo donax</name>
    <name type="common">Giant reed</name>
    <name type="synonym">Donax arundinaceus</name>
    <dbReference type="NCBI Taxonomy" id="35708"/>
    <lineage>
        <taxon>Eukaryota</taxon>
        <taxon>Viridiplantae</taxon>
        <taxon>Streptophyta</taxon>
        <taxon>Embryophyta</taxon>
        <taxon>Tracheophyta</taxon>
        <taxon>Spermatophyta</taxon>
        <taxon>Magnoliopsida</taxon>
        <taxon>Liliopsida</taxon>
        <taxon>Poales</taxon>
        <taxon>Poaceae</taxon>
        <taxon>PACMAD clade</taxon>
        <taxon>Arundinoideae</taxon>
        <taxon>Arundineae</taxon>
        <taxon>Arundo</taxon>
    </lineage>
</organism>
<proteinExistence type="predicted"/>
<dbReference type="EMBL" id="GBRH01210393">
    <property type="protein sequence ID" value="JAD87502.1"/>
    <property type="molecule type" value="Transcribed_RNA"/>
</dbReference>
<protein>
    <submittedName>
        <fullName evidence="1">Uncharacterized protein</fullName>
    </submittedName>
</protein>
<reference evidence="1" key="2">
    <citation type="journal article" date="2015" name="Data Brief">
        <title>Shoot transcriptome of the giant reed, Arundo donax.</title>
        <authorList>
            <person name="Barrero R.A."/>
            <person name="Guerrero F.D."/>
            <person name="Moolhuijzen P."/>
            <person name="Goolsby J.A."/>
            <person name="Tidwell J."/>
            <person name="Bellgard S.E."/>
            <person name="Bellgard M.I."/>
        </authorList>
    </citation>
    <scope>NUCLEOTIDE SEQUENCE</scope>
    <source>
        <tissue evidence="1">Shoot tissue taken approximately 20 cm above the soil surface</tissue>
    </source>
</reference>
<sequence length="92" mass="10935">MGFGQLTIGLYFMDKLRAREPITSALEYDHVLHITDELRLGDFADFIPSRSCTKLFGRWWNEWKLHLFNLKASNFLTLLELEESDDEVRYHL</sequence>